<evidence type="ECO:0000313" key="1">
    <source>
        <dbReference type="EMBL" id="MBA2176839.1"/>
    </source>
</evidence>
<proteinExistence type="predicted"/>
<dbReference type="AlphaFoldDB" id="A0A838CYC3"/>
<name>A0A838CYC3_9BACI</name>
<dbReference type="RefSeq" id="WP_181473900.1">
    <property type="nucleotide sequence ID" value="NZ_JACEFG010000005.1"/>
</dbReference>
<protein>
    <submittedName>
        <fullName evidence="1">Uncharacterized protein</fullName>
    </submittedName>
</protein>
<sequence length="123" mass="14140">MNPKNLNVQATTCFELRGVFLVSLFPSITKGFTPVVCGEEKDTGKAKVIHSCLICKAYGHQNCPYVQEAIRMFMIHKKKKFRAYSIKQYNIEWKNLIKLPQIPVPSLSKPKPVEKVKEYEYSS</sequence>
<reference evidence="1 2" key="1">
    <citation type="journal article" date="2004" name="Extremophiles">
        <title>Halobacillus locisalis sp. nov., a halophilic bacterium isolated from a marine solar saltern of the Yellow Sea in Korea.</title>
        <authorList>
            <person name="Yoon J.H."/>
            <person name="Kang K.H."/>
            <person name="Oh T.K."/>
            <person name="Park Y.H."/>
        </authorList>
    </citation>
    <scope>NUCLEOTIDE SEQUENCE [LARGE SCALE GENOMIC DNA]</scope>
    <source>
        <strain evidence="1 2">KCTC 3788</strain>
    </source>
</reference>
<organism evidence="1 2">
    <name type="scientific">Halobacillus locisalis</name>
    <dbReference type="NCBI Taxonomy" id="220753"/>
    <lineage>
        <taxon>Bacteria</taxon>
        <taxon>Bacillati</taxon>
        <taxon>Bacillota</taxon>
        <taxon>Bacilli</taxon>
        <taxon>Bacillales</taxon>
        <taxon>Bacillaceae</taxon>
        <taxon>Halobacillus</taxon>
    </lineage>
</organism>
<gene>
    <name evidence="1" type="ORF">H0266_18325</name>
</gene>
<evidence type="ECO:0000313" key="2">
    <source>
        <dbReference type="Proteomes" id="UP000571017"/>
    </source>
</evidence>
<accession>A0A838CYC3</accession>
<dbReference type="EMBL" id="JACEFG010000005">
    <property type="protein sequence ID" value="MBA2176839.1"/>
    <property type="molecule type" value="Genomic_DNA"/>
</dbReference>
<comment type="caution">
    <text evidence="1">The sequence shown here is derived from an EMBL/GenBank/DDBJ whole genome shotgun (WGS) entry which is preliminary data.</text>
</comment>
<keyword evidence="2" id="KW-1185">Reference proteome</keyword>
<dbReference type="Proteomes" id="UP000571017">
    <property type="component" value="Unassembled WGS sequence"/>
</dbReference>